<evidence type="ECO:0000313" key="1">
    <source>
        <dbReference type="EMBL" id="CAB4015707.1"/>
    </source>
</evidence>
<reference evidence="1" key="1">
    <citation type="submission" date="2020-04" db="EMBL/GenBank/DDBJ databases">
        <authorList>
            <person name="Alioto T."/>
            <person name="Alioto T."/>
            <person name="Gomez Garrido J."/>
        </authorList>
    </citation>
    <scope>NUCLEOTIDE SEQUENCE</scope>
    <source>
        <strain evidence="1">A484AB</strain>
    </source>
</reference>
<gene>
    <name evidence="1" type="ORF">PACLA_8A028444</name>
</gene>
<dbReference type="InterPro" id="IPR050951">
    <property type="entry name" value="Retrovirus_Pol_polyprotein"/>
</dbReference>
<dbReference type="EMBL" id="CACRXK020008813">
    <property type="protein sequence ID" value="CAB4015707.1"/>
    <property type="molecule type" value="Genomic_DNA"/>
</dbReference>
<organism evidence="1 2">
    <name type="scientific">Paramuricea clavata</name>
    <name type="common">Red gorgonian</name>
    <name type="synonym">Violescent sea-whip</name>
    <dbReference type="NCBI Taxonomy" id="317549"/>
    <lineage>
        <taxon>Eukaryota</taxon>
        <taxon>Metazoa</taxon>
        <taxon>Cnidaria</taxon>
        <taxon>Anthozoa</taxon>
        <taxon>Octocorallia</taxon>
        <taxon>Malacalcyonacea</taxon>
        <taxon>Plexauridae</taxon>
        <taxon>Paramuricea</taxon>
    </lineage>
</organism>
<dbReference type="Pfam" id="PF17919">
    <property type="entry name" value="RT_RNaseH_2"/>
    <property type="match status" value="1"/>
</dbReference>
<dbReference type="PANTHER" id="PTHR37984">
    <property type="entry name" value="PROTEIN CBG26694"/>
    <property type="match status" value="1"/>
</dbReference>
<proteinExistence type="predicted"/>
<dbReference type="InterPro" id="IPR041577">
    <property type="entry name" value="RT_RNaseH_2"/>
</dbReference>
<dbReference type="InterPro" id="IPR043502">
    <property type="entry name" value="DNA/RNA_pol_sf"/>
</dbReference>
<dbReference type="PANTHER" id="PTHR37984:SF7">
    <property type="entry name" value="INTEGRASE CATALYTIC DOMAIN-CONTAINING PROTEIN"/>
    <property type="match status" value="1"/>
</dbReference>
<keyword evidence="2" id="KW-1185">Reference proteome</keyword>
<sequence length="109" mass="12242">MAPPTNSKELQTFLGLATYMAPFIPNHSRHTASLRQLLKKERKFAWDASQQDVFDRIKNLISEEVTLTYFSPEKETVLQVDASTKGLGATLLQEDKPVAFASKALTDEE</sequence>
<evidence type="ECO:0000313" key="2">
    <source>
        <dbReference type="Proteomes" id="UP001152795"/>
    </source>
</evidence>
<accession>A0A6S7IE35</accession>
<dbReference type="Proteomes" id="UP001152795">
    <property type="component" value="Unassembled WGS sequence"/>
</dbReference>
<comment type="caution">
    <text evidence="1">The sequence shown here is derived from an EMBL/GenBank/DDBJ whole genome shotgun (WGS) entry which is preliminary data.</text>
</comment>
<name>A0A6S7IE35_PARCT</name>
<dbReference type="FunFam" id="3.30.70.270:FF:000020">
    <property type="entry name" value="Transposon Tf2-6 polyprotein-like Protein"/>
    <property type="match status" value="1"/>
</dbReference>
<dbReference type="InterPro" id="IPR043128">
    <property type="entry name" value="Rev_trsase/Diguanyl_cyclase"/>
</dbReference>
<dbReference type="SUPFAM" id="SSF56672">
    <property type="entry name" value="DNA/RNA polymerases"/>
    <property type="match status" value="1"/>
</dbReference>
<dbReference type="AlphaFoldDB" id="A0A6S7IE35"/>
<dbReference type="OrthoDB" id="5987296at2759"/>
<dbReference type="Gene3D" id="3.30.70.270">
    <property type="match status" value="1"/>
</dbReference>
<protein>
    <submittedName>
        <fullName evidence="1">Uncharacterized protein</fullName>
    </submittedName>
</protein>